<dbReference type="GO" id="GO:0003676">
    <property type="term" value="F:nucleic acid binding"/>
    <property type="evidence" value="ECO:0007669"/>
    <property type="project" value="InterPro"/>
</dbReference>
<dbReference type="SMART" id="SM00343">
    <property type="entry name" value="ZnF_C2HC"/>
    <property type="match status" value="2"/>
</dbReference>
<feature type="domain" description="CCHC-type" evidence="2">
    <location>
        <begin position="52"/>
        <end position="68"/>
    </location>
</feature>
<dbReference type="Gene3D" id="4.10.60.10">
    <property type="entry name" value="Zinc finger, CCHC-type"/>
    <property type="match status" value="1"/>
</dbReference>
<proteinExistence type="predicted"/>
<organism evidence="3">
    <name type="scientific">Ananas comosus var. bracteatus</name>
    <name type="common">red pineapple</name>
    <dbReference type="NCBI Taxonomy" id="296719"/>
    <lineage>
        <taxon>Eukaryota</taxon>
        <taxon>Viridiplantae</taxon>
        <taxon>Streptophyta</taxon>
        <taxon>Embryophyta</taxon>
        <taxon>Tracheophyta</taxon>
        <taxon>Spermatophyta</taxon>
        <taxon>Magnoliopsida</taxon>
        <taxon>Liliopsida</taxon>
        <taxon>Poales</taxon>
        <taxon>Bromeliaceae</taxon>
        <taxon>Bromelioideae</taxon>
        <taxon>Ananas</taxon>
    </lineage>
</organism>
<dbReference type="InterPro" id="IPR036875">
    <property type="entry name" value="Znf_CCHC_sf"/>
</dbReference>
<sequence>MEPLTTLHPIVALIRSPHSYSLRDRHSRSLVKRCFRCLARDHRVAACRDPIRCLKCWKIGHRAGNCKERSARTDTVMNRAIHHKGRAPLAKVFVPYTEEYLRRVDLRRNAILADVIRPANLAPDPITFIKSALASRFGGYTDDFAVARYRERDYAIFLPDWVEAEVLIRREVLTLNTFWLRAWIRLIHLPFEIWNIPRVAALVSGFGRFIKADNATKAMTDLRAYRCQIALNSLLNIPQNLSVILGEELFPVMVHLESWERREKERDEGEAANGVQDRAEDDMEEDTGQLEEVEPGTSTHRASTETVGTQEFGAAVDAVPAAKVRSVYRRRIWVTIGRSGGGFETKGAPDARQAARSEPPAVCMKVVIYGSGLGGTNFDTVASVRANLPLLAGDTSREADVFTFEGVGPEVIKCWNQSSGSLGKLASTSTTSGSLLKPTMHQVRKGDKVGRDDNKLATGPLQSFLLILFDQLGMLTGPDSKSELSKY</sequence>
<accession>A0A6V7QJZ9</accession>
<dbReference type="SUPFAM" id="SSF57756">
    <property type="entry name" value="Retrovirus zinc finger-like domains"/>
    <property type="match status" value="1"/>
</dbReference>
<dbReference type="EMBL" id="LR862136">
    <property type="protein sequence ID" value="CAD1843492.1"/>
    <property type="molecule type" value="Genomic_DNA"/>
</dbReference>
<feature type="compositionally biased region" description="Polar residues" evidence="1">
    <location>
        <begin position="296"/>
        <end position="307"/>
    </location>
</feature>
<feature type="region of interest" description="Disordered" evidence="1">
    <location>
        <begin position="263"/>
        <end position="307"/>
    </location>
</feature>
<dbReference type="InterPro" id="IPR001878">
    <property type="entry name" value="Znf_CCHC"/>
</dbReference>
<dbReference type="AlphaFoldDB" id="A0A6V7QJZ9"/>
<protein>
    <recommendedName>
        <fullName evidence="2">CCHC-type domain-containing protein</fullName>
    </recommendedName>
</protein>
<gene>
    <name evidence="3" type="ORF">CB5_LOCUS26703</name>
</gene>
<dbReference type="GO" id="GO:0008270">
    <property type="term" value="F:zinc ion binding"/>
    <property type="evidence" value="ECO:0007669"/>
    <property type="project" value="InterPro"/>
</dbReference>
<evidence type="ECO:0000256" key="1">
    <source>
        <dbReference type="SAM" id="MobiDB-lite"/>
    </source>
</evidence>
<name>A0A6V7QJZ9_ANACO</name>
<evidence type="ECO:0000313" key="3">
    <source>
        <dbReference type="EMBL" id="CAD1843492.1"/>
    </source>
</evidence>
<feature type="compositionally biased region" description="Acidic residues" evidence="1">
    <location>
        <begin position="279"/>
        <end position="294"/>
    </location>
</feature>
<evidence type="ECO:0000259" key="2">
    <source>
        <dbReference type="SMART" id="SM00343"/>
    </source>
</evidence>
<reference evidence="3" key="1">
    <citation type="submission" date="2020-07" db="EMBL/GenBank/DDBJ databases">
        <authorList>
            <person name="Lin J."/>
        </authorList>
    </citation>
    <scope>NUCLEOTIDE SEQUENCE</scope>
</reference>
<feature type="domain" description="CCHC-type" evidence="2">
    <location>
        <begin position="33"/>
        <end position="49"/>
    </location>
</feature>